<name>A0A5E4GGR7_PRUDU</name>
<protein>
    <submittedName>
        <fullName evidence="1">PREDICTED: PRUPE_2G092000</fullName>
    </submittedName>
</protein>
<evidence type="ECO:0000313" key="2">
    <source>
        <dbReference type="Proteomes" id="UP000327085"/>
    </source>
</evidence>
<reference evidence="2" key="1">
    <citation type="journal article" date="2020" name="Plant J.">
        <title>Transposons played a major role in the diversification between the closely related almond and peach genomes: results from the almond genome sequence.</title>
        <authorList>
            <person name="Alioto T."/>
            <person name="Alexiou K.G."/>
            <person name="Bardil A."/>
            <person name="Barteri F."/>
            <person name="Castanera R."/>
            <person name="Cruz F."/>
            <person name="Dhingra A."/>
            <person name="Duval H."/>
            <person name="Fernandez I Marti A."/>
            <person name="Frias L."/>
            <person name="Galan B."/>
            <person name="Garcia J.L."/>
            <person name="Howad W."/>
            <person name="Gomez-Garrido J."/>
            <person name="Gut M."/>
            <person name="Julca I."/>
            <person name="Morata J."/>
            <person name="Puigdomenech P."/>
            <person name="Ribeca P."/>
            <person name="Rubio Cabetas M.J."/>
            <person name="Vlasova A."/>
            <person name="Wirthensohn M."/>
            <person name="Garcia-Mas J."/>
            <person name="Gabaldon T."/>
            <person name="Casacuberta J.M."/>
            <person name="Arus P."/>
        </authorList>
    </citation>
    <scope>NUCLEOTIDE SEQUENCE [LARGE SCALE GENOMIC DNA]</scope>
    <source>
        <strain evidence="2">cv. Texas</strain>
    </source>
</reference>
<dbReference type="AlphaFoldDB" id="A0A5E4GGR7"/>
<evidence type="ECO:0000313" key="1">
    <source>
        <dbReference type="EMBL" id="VVA38840.1"/>
    </source>
</evidence>
<gene>
    <name evidence="1" type="ORF">ALMOND_2B009190</name>
</gene>
<organism evidence="1 2">
    <name type="scientific">Prunus dulcis</name>
    <name type="common">Almond</name>
    <name type="synonym">Amygdalus dulcis</name>
    <dbReference type="NCBI Taxonomy" id="3755"/>
    <lineage>
        <taxon>Eukaryota</taxon>
        <taxon>Viridiplantae</taxon>
        <taxon>Streptophyta</taxon>
        <taxon>Embryophyta</taxon>
        <taxon>Tracheophyta</taxon>
        <taxon>Spermatophyta</taxon>
        <taxon>Magnoliopsida</taxon>
        <taxon>eudicotyledons</taxon>
        <taxon>Gunneridae</taxon>
        <taxon>Pentapetalae</taxon>
        <taxon>rosids</taxon>
        <taxon>fabids</taxon>
        <taxon>Rosales</taxon>
        <taxon>Rosaceae</taxon>
        <taxon>Amygdaloideae</taxon>
        <taxon>Amygdaleae</taxon>
        <taxon>Prunus</taxon>
    </lineage>
</organism>
<sequence>MIFDVTRDRITRHEETTPTRLWSAPIAPNLKVNIDAAWHSPSCRAGAGIIIRNARGAFVGAEAVPFSAEQVSLVSVLNRTQRNLRTTSVVTSEGDDGVCTPFSPKFPNITTTSITSPGLGHAHLETTLQII</sequence>
<dbReference type="EMBL" id="CABIKO010000698">
    <property type="protein sequence ID" value="VVA38840.1"/>
    <property type="molecule type" value="Genomic_DNA"/>
</dbReference>
<dbReference type="Proteomes" id="UP000327085">
    <property type="component" value="Chromosome 1"/>
</dbReference>
<proteinExistence type="predicted"/>
<dbReference type="Gramene" id="VVA38840">
    <property type="protein sequence ID" value="VVA38840"/>
    <property type="gene ID" value="Prudul26B009190"/>
</dbReference>
<dbReference type="InParanoid" id="A0A5E4GGR7"/>
<accession>A0A5E4GGR7</accession>